<proteinExistence type="predicted"/>
<feature type="region of interest" description="Disordered" evidence="1">
    <location>
        <begin position="185"/>
        <end position="205"/>
    </location>
</feature>
<feature type="compositionally biased region" description="Basic and acidic residues" evidence="1">
    <location>
        <begin position="149"/>
        <end position="164"/>
    </location>
</feature>
<evidence type="ECO:0000313" key="4">
    <source>
        <dbReference type="Proteomes" id="UP001215598"/>
    </source>
</evidence>
<evidence type="ECO:0000313" key="3">
    <source>
        <dbReference type="EMBL" id="KAJ7757637.1"/>
    </source>
</evidence>
<reference evidence="3" key="1">
    <citation type="submission" date="2023-03" db="EMBL/GenBank/DDBJ databases">
        <title>Massive genome expansion in bonnet fungi (Mycena s.s.) driven by repeated elements and novel gene families across ecological guilds.</title>
        <authorList>
            <consortium name="Lawrence Berkeley National Laboratory"/>
            <person name="Harder C.B."/>
            <person name="Miyauchi S."/>
            <person name="Viragh M."/>
            <person name="Kuo A."/>
            <person name="Thoen E."/>
            <person name="Andreopoulos B."/>
            <person name="Lu D."/>
            <person name="Skrede I."/>
            <person name="Drula E."/>
            <person name="Henrissat B."/>
            <person name="Morin E."/>
            <person name="Kohler A."/>
            <person name="Barry K."/>
            <person name="LaButti K."/>
            <person name="Morin E."/>
            <person name="Salamov A."/>
            <person name="Lipzen A."/>
            <person name="Mereny Z."/>
            <person name="Hegedus B."/>
            <person name="Baldrian P."/>
            <person name="Stursova M."/>
            <person name="Weitz H."/>
            <person name="Taylor A."/>
            <person name="Grigoriev I.V."/>
            <person name="Nagy L.G."/>
            <person name="Martin F."/>
            <person name="Kauserud H."/>
        </authorList>
    </citation>
    <scope>NUCLEOTIDE SEQUENCE</scope>
    <source>
        <strain evidence="3">CBHHK182m</strain>
    </source>
</reference>
<feature type="transmembrane region" description="Helical" evidence="2">
    <location>
        <begin position="12"/>
        <end position="34"/>
    </location>
</feature>
<feature type="compositionally biased region" description="Polar residues" evidence="1">
    <location>
        <begin position="134"/>
        <end position="143"/>
    </location>
</feature>
<keyword evidence="4" id="KW-1185">Reference proteome</keyword>
<sequence>MTFTRATLPAARIASTSIGGFYLLGIGVVLWLIWRRRVRMLSTSVRELRPAGKDSTPAELDVESRMDDRASWAPYIDRPHALSPSNTTSTRQLYISNQVHRAREEVAALEEAASTLIRSASNSSSQAGAVRSVSWMSSDSTAPASAGLEADRRSVDSLGADDRDKLVRAMREIEGLNSRIRELEAQRRSSWALGMSDDPPPGYHE</sequence>
<gene>
    <name evidence="3" type="ORF">B0H16DRAFT_669155</name>
</gene>
<evidence type="ECO:0000256" key="2">
    <source>
        <dbReference type="SAM" id="Phobius"/>
    </source>
</evidence>
<comment type="caution">
    <text evidence="3">The sequence shown here is derived from an EMBL/GenBank/DDBJ whole genome shotgun (WGS) entry which is preliminary data.</text>
</comment>
<protein>
    <submittedName>
        <fullName evidence="3">Uncharacterized protein</fullName>
    </submittedName>
</protein>
<feature type="region of interest" description="Disordered" evidence="1">
    <location>
        <begin position="131"/>
        <end position="164"/>
    </location>
</feature>
<dbReference type="AlphaFoldDB" id="A0AAD7J5J7"/>
<keyword evidence="2" id="KW-1133">Transmembrane helix</keyword>
<name>A0AAD7J5J7_9AGAR</name>
<accession>A0AAD7J5J7</accession>
<dbReference type="Proteomes" id="UP001215598">
    <property type="component" value="Unassembled WGS sequence"/>
</dbReference>
<evidence type="ECO:0000256" key="1">
    <source>
        <dbReference type="SAM" id="MobiDB-lite"/>
    </source>
</evidence>
<keyword evidence="2" id="KW-0472">Membrane</keyword>
<organism evidence="3 4">
    <name type="scientific">Mycena metata</name>
    <dbReference type="NCBI Taxonomy" id="1033252"/>
    <lineage>
        <taxon>Eukaryota</taxon>
        <taxon>Fungi</taxon>
        <taxon>Dikarya</taxon>
        <taxon>Basidiomycota</taxon>
        <taxon>Agaricomycotina</taxon>
        <taxon>Agaricomycetes</taxon>
        <taxon>Agaricomycetidae</taxon>
        <taxon>Agaricales</taxon>
        <taxon>Marasmiineae</taxon>
        <taxon>Mycenaceae</taxon>
        <taxon>Mycena</taxon>
    </lineage>
</organism>
<keyword evidence="2" id="KW-0812">Transmembrane</keyword>
<dbReference type="EMBL" id="JARKIB010000044">
    <property type="protein sequence ID" value="KAJ7757637.1"/>
    <property type="molecule type" value="Genomic_DNA"/>
</dbReference>